<organism evidence="2 3">
    <name type="scientific">Lacticaseibacillus zeae DSM 20178 = KCTC 3804</name>
    <dbReference type="NCBI Taxonomy" id="1423816"/>
    <lineage>
        <taxon>Bacteria</taxon>
        <taxon>Bacillati</taxon>
        <taxon>Bacillota</taxon>
        <taxon>Bacilli</taxon>
        <taxon>Lactobacillales</taxon>
        <taxon>Lactobacillaceae</taxon>
        <taxon>Lacticaseibacillus</taxon>
    </lineage>
</organism>
<feature type="transmembrane region" description="Helical" evidence="1">
    <location>
        <begin position="57"/>
        <end position="78"/>
    </location>
</feature>
<feature type="transmembrane region" description="Helical" evidence="1">
    <location>
        <begin position="423"/>
        <end position="443"/>
    </location>
</feature>
<dbReference type="Proteomes" id="UP000051984">
    <property type="component" value="Unassembled WGS sequence"/>
</dbReference>
<dbReference type="RefSeq" id="WP_010491602.1">
    <property type="nucleotide sequence ID" value="NZ_AZCT01000023.1"/>
</dbReference>
<feature type="transmembrane region" description="Helical" evidence="1">
    <location>
        <begin position="250"/>
        <end position="269"/>
    </location>
</feature>
<evidence type="ECO:0000313" key="2">
    <source>
        <dbReference type="EMBL" id="KRK10306.1"/>
    </source>
</evidence>
<feature type="transmembrane region" description="Helical" evidence="1">
    <location>
        <begin position="197"/>
        <end position="215"/>
    </location>
</feature>
<reference evidence="2 3" key="1">
    <citation type="journal article" date="2015" name="Genome Announc.">
        <title>Expanding the biotechnology potential of lactobacilli through comparative genomics of 213 strains and associated genera.</title>
        <authorList>
            <person name="Sun Z."/>
            <person name="Harris H.M."/>
            <person name="McCann A."/>
            <person name="Guo C."/>
            <person name="Argimon S."/>
            <person name="Zhang W."/>
            <person name="Yang X."/>
            <person name="Jeffery I.B."/>
            <person name="Cooney J.C."/>
            <person name="Kagawa T.F."/>
            <person name="Liu W."/>
            <person name="Song Y."/>
            <person name="Salvetti E."/>
            <person name="Wrobel A."/>
            <person name="Rasinkangas P."/>
            <person name="Parkhill J."/>
            <person name="Rea M.C."/>
            <person name="O'Sullivan O."/>
            <person name="Ritari J."/>
            <person name="Douillard F.P."/>
            <person name="Paul Ross R."/>
            <person name="Yang R."/>
            <person name="Briner A.E."/>
            <person name="Felis G.E."/>
            <person name="de Vos W.M."/>
            <person name="Barrangou R."/>
            <person name="Klaenhammer T.R."/>
            <person name="Caufield P.W."/>
            <person name="Cui Y."/>
            <person name="Zhang H."/>
            <person name="O'Toole P.W."/>
        </authorList>
    </citation>
    <scope>NUCLEOTIDE SEQUENCE [LARGE SCALE GENOMIC DNA]</scope>
    <source>
        <strain evidence="2 3">DSM 20178</strain>
    </source>
</reference>
<feature type="transmembrane region" description="Helical" evidence="1">
    <location>
        <begin position="118"/>
        <end position="136"/>
    </location>
</feature>
<feature type="transmembrane region" description="Helical" evidence="1">
    <location>
        <begin position="364"/>
        <end position="384"/>
    </location>
</feature>
<accession>A0A0R1ESQ0</accession>
<proteinExistence type="predicted"/>
<dbReference type="AlphaFoldDB" id="A0A0R1ESQ0"/>
<evidence type="ECO:0000313" key="3">
    <source>
        <dbReference type="Proteomes" id="UP000051984"/>
    </source>
</evidence>
<name>A0A0R1ESQ0_LACZE</name>
<gene>
    <name evidence="2" type="ORF">FD51_GL001833</name>
</gene>
<keyword evidence="1" id="KW-0812">Transmembrane</keyword>
<feature type="transmembrane region" description="Helical" evidence="1">
    <location>
        <begin position="396"/>
        <end position="417"/>
    </location>
</feature>
<protein>
    <submittedName>
        <fullName evidence="2">Polysaccharide polymerase</fullName>
    </submittedName>
</protein>
<feature type="transmembrane region" description="Helical" evidence="1">
    <location>
        <begin position="171"/>
        <end position="188"/>
    </location>
</feature>
<dbReference type="PATRIC" id="fig|1423816.3.peg.1906"/>
<evidence type="ECO:0000256" key="1">
    <source>
        <dbReference type="SAM" id="Phobius"/>
    </source>
</evidence>
<sequence length="454" mass="51588">MLPLAFTLVLILILAYFLNNRELMSPAVLYSGAFAFSGLWALAYAGKWFLEPSSLTVLVLVGGGLEFVFVAWAIHIFFGSLRSRQMANEVNLDYSSSDAQADTKEDKIEPLTVAPWKMAFVIFVIFVGIMYTIYSIKKIGTGMSLRDAIYYVRVQTIFTVNGNTLPRTVSIIRNFSISCGFFFGYLLARERVYFHKWSISNLIIVLLAIVTTLLMGDRTEMIIFLIAIFCYFYFLSRSQKNWSRPNNKKFILGVVAVGVVVLLAFPEIAKLLGRESDAGSNSLDYLSVYIGAEIKNLDSFLRNTTIPVFGSVWGSQTFVNILPWFAKLFNFTLPAEGLNLPFQSVNGVYLGNVYTTYYAYLYDFGIWGVFTLVPVMAGISQVFFERVLATRNPNHVPYSILIYSNIVSALVLSFFSNKFFEQIFARSFILVMIFWVFLNFFIFETGIRQSRTRD</sequence>
<keyword evidence="1" id="KW-0472">Membrane</keyword>
<feature type="transmembrane region" description="Helical" evidence="1">
    <location>
        <begin position="221"/>
        <end position="238"/>
    </location>
</feature>
<keyword evidence="1" id="KW-1133">Transmembrane helix</keyword>
<dbReference type="NCBIfam" id="TIGR04370">
    <property type="entry name" value="glyco_rpt_poly"/>
    <property type="match status" value="1"/>
</dbReference>
<dbReference type="EMBL" id="AZCT01000023">
    <property type="protein sequence ID" value="KRK10306.1"/>
    <property type="molecule type" value="Genomic_DNA"/>
</dbReference>
<feature type="transmembrane region" description="Helical" evidence="1">
    <location>
        <begin position="27"/>
        <end position="45"/>
    </location>
</feature>
<comment type="caution">
    <text evidence="2">The sequence shown here is derived from an EMBL/GenBank/DDBJ whole genome shotgun (WGS) entry which is preliminary data.</text>
</comment>